<dbReference type="eggNOG" id="KOG1118">
    <property type="taxonomic scope" value="Eukaryota"/>
</dbReference>
<dbReference type="GO" id="GO:0033565">
    <property type="term" value="C:ESCRT-0 complex"/>
    <property type="evidence" value="ECO:0007669"/>
    <property type="project" value="TreeGrafter"/>
</dbReference>
<dbReference type="SUPFAM" id="SSF50044">
    <property type="entry name" value="SH3-domain"/>
    <property type="match status" value="1"/>
</dbReference>
<keyword evidence="1 2" id="KW-0728">SH3 domain</keyword>
<dbReference type="PROSITE" id="PS50002">
    <property type="entry name" value="SH3"/>
    <property type="match status" value="1"/>
</dbReference>
<evidence type="ECO:0000313" key="5">
    <source>
        <dbReference type="EMBL" id="KND02017.1"/>
    </source>
</evidence>
<dbReference type="EMBL" id="KQ257453">
    <property type="protein sequence ID" value="KND02017.1"/>
    <property type="molecule type" value="Genomic_DNA"/>
</dbReference>
<organism evidence="5 6">
    <name type="scientific">Spizellomyces punctatus (strain DAOM BR117)</name>
    <dbReference type="NCBI Taxonomy" id="645134"/>
    <lineage>
        <taxon>Eukaryota</taxon>
        <taxon>Fungi</taxon>
        <taxon>Fungi incertae sedis</taxon>
        <taxon>Chytridiomycota</taxon>
        <taxon>Chytridiomycota incertae sedis</taxon>
        <taxon>Chytridiomycetes</taxon>
        <taxon>Spizellomycetales</taxon>
        <taxon>Spizellomycetaceae</taxon>
        <taxon>Spizellomyces</taxon>
    </lineage>
</organism>
<accession>A0A0L0HLM4</accession>
<dbReference type="VEuPathDB" id="FungiDB:SPPG_02521"/>
<dbReference type="GeneID" id="27686101"/>
<dbReference type="InterPro" id="IPR050670">
    <property type="entry name" value="STAM"/>
</dbReference>
<dbReference type="InterPro" id="IPR036028">
    <property type="entry name" value="SH3-like_dom_sf"/>
</dbReference>
<name>A0A0L0HLM4_SPIPD</name>
<dbReference type="Gene3D" id="2.30.30.40">
    <property type="entry name" value="SH3 Domains"/>
    <property type="match status" value="1"/>
</dbReference>
<evidence type="ECO:0000256" key="1">
    <source>
        <dbReference type="ARBA" id="ARBA00022443"/>
    </source>
</evidence>
<feature type="region of interest" description="Disordered" evidence="3">
    <location>
        <begin position="1"/>
        <end position="24"/>
    </location>
</feature>
<dbReference type="OrthoDB" id="443981at2759"/>
<proteinExistence type="predicted"/>
<reference evidence="5 6" key="1">
    <citation type="submission" date="2009-08" db="EMBL/GenBank/DDBJ databases">
        <title>The Genome Sequence of Spizellomyces punctatus strain DAOM BR117.</title>
        <authorList>
            <consortium name="The Broad Institute Genome Sequencing Platform"/>
            <person name="Russ C."/>
            <person name="Cuomo C."/>
            <person name="Shea T."/>
            <person name="Young S.K."/>
            <person name="Zeng Q."/>
            <person name="Koehrsen M."/>
            <person name="Haas B."/>
            <person name="Borodovsky M."/>
            <person name="Guigo R."/>
            <person name="Alvarado L."/>
            <person name="Berlin A."/>
            <person name="Bochicchio J."/>
            <person name="Borenstein D."/>
            <person name="Chapman S."/>
            <person name="Chen Z."/>
            <person name="Engels R."/>
            <person name="Freedman E."/>
            <person name="Gellesch M."/>
            <person name="Goldberg J."/>
            <person name="Griggs A."/>
            <person name="Gujja S."/>
            <person name="Heiman D."/>
            <person name="Hepburn T."/>
            <person name="Howarth C."/>
            <person name="Jen D."/>
            <person name="Larson L."/>
            <person name="Lewis B."/>
            <person name="Mehta T."/>
            <person name="Park D."/>
            <person name="Pearson M."/>
            <person name="Roberts A."/>
            <person name="Saif S."/>
            <person name="Shenoy N."/>
            <person name="Sisk P."/>
            <person name="Stolte C."/>
            <person name="Sykes S."/>
            <person name="Thomson T."/>
            <person name="Walk T."/>
            <person name="White J."/>
            <person name="Yandava C."/>
            <person name="Burger G."/>
            <person name="Gray M.W."/>
            <person name="Holland P.W.H."/>
            <person name="King N."/>
            <person name="Lang F.B.F."/>
            <person name="Roger A.J."/>
            <person name="Ruiz-Trillo I."/>
            <person name="Lander E."/>
            <person name="Nusbaum C."/>
        </authorList>
    </citation>
    <scope>NUCLEOTIDE SEQUENCE [LARGE SCALE GENOMIC DNA]</scope>
    <source>
        <strain evidence="5 6">DAOM BR117</strain>
    </source>
</reference>
<evidence type="ECO:0000259" key="4">
    <source>
        <dbReference type="PROSITE" id="PS50002"/>
    </source>
</evidence>
<feature type="compositionally biased region" description="Polar residues" evidence="3">
    <location>
        <begin position="176"/>
        <end position="189"/>
    </location>
</feature>
<dbReference type="AlphaFoldDB" id="A0A0L0HLM4"/>
<dbReference type="Pfam" id="PF00018">
    <property type="entry name" value="SH3_1"/>
    <property type="match status" value="1"/>
</dbReference>
<dbReference type="InParanoid" id="A0A0L0HLM4"/>
<dbReference type="InterPro" id="IPR001452">
    <property type="entry name" value="SH3_domain"/>
</dbReference>
<dbReference type="PRINTS" id="PR00452">
    <property type="entry name" value="SH3DOMAIN"/>
</dbReference>
<keyword evidence="6" id="KW-1185">Reference proteome</keyword>
<dbReference type="PANTHER" id="PTHR45929">
    <property type="entry name" value="JAK PATHWAY SIGNAL TRANSDUCTION ADAPTOR MOLECULE"/>
    <property type="match status" value="1"/>
</dbReference>
<dbReference type="Proteomes" id="UP000053201">
    <property type="component" value="Unassembled WGS sequence"/>
</dbReference>
<sequence length="257" mass="27245">MLKTLTKKTKKGDTDLTDPRDRSNQEFRDHVLGNISVNLSALVQKGWISEHTVDTLVQTLQSNGLTVSTTASVAVGNGAVQQENPPPPPERPPAYELPSVAVAGAYVSGDVKKHIDGAVNNANITGSANGGSVAEATAALNSFNMARSVTTPALSSALNSAPNDSAPPLPRRLGERSTTSAPASRNITPSGPPIPAPKPQRKIMVATADFEPLEEDDLGFRTGDLIAVIEDVDENWYRGTLRGKTGIFPKSFVQVRR</sequence>
<dbReference type="OMA" id="DHINNDW"/>
<feature type="compositionally biased region" description="Basic and acidic residues" evidence="3">
    <location>
        <begin position="11"/>
        <end position="24"/>
    </location>
</feature>
<feature type="region of interest" description="Disordered" evidence="3">
    <location>
        <begin position="155"/>
        <end position="199"/>
    </location>
</feature>
<feature type="domain" description="SH3" evidence="4">
    <location>
        <begin position="199"/>
        <end position="257"/>
    </location>
</feature>
<dbReference type="PANTHER" id="PTHR45929:SF3">
    <property type="entry name" value="JAK PATHWAY SIGNAL TRANSDUCTION ADAPTOR MOLECULE"/>
    <property type="match status" value="1"/>
</dbReference>
<evidence type="ECO:0000256" key="2">
    <source>
        <dbReference type="PROSITE-ProRule" id="PRU00192"/>
    </source>
</evidence>
<dbReference type="PRINTS" id="PR00499">
    <property type="entry name" value="P67PHOX"/>
</dbReference>
<protein>
    <recommendedName>
        <fullName evidence="4">SH3 domain-containing protein</fullName>
    </recommendedName>
</protein>
<dbReference type="STRING" id="645134.A0A0L0HLM4"/>
<feature type="compositionally biased region" description="Basic residues" evidence="3">
    <location>
        <begin position="1"/>
        <end position="10"/>
    </location>
</feature>
<gene>
    <name evidence="5" type="ORF">SPPG_02521</name>
</gene>
<evidence type="ECO:0000256" key="3">
    <source>
        <dbReference type="SAM" id="MobiDB-lite"/>
    </source>
</evidence>
<dbReference type="SMART" id="SM00326">
    <property type="entry name" value="SH3"/>
    <property type="match status" value="1"/>
</dbReference>
<dbReference type="GO" id="GO:0043328">
    <property type="term" value="P:protein transport to vacuole involved in ubiquitin-dependent protein catabolic process via the multivesicular body sorting pathway"/>
    <property type="evidence" value="ECO:0007669"/>
    <property type="project" value="TreeGrafter"/>
</dbReference>
<dbReference type="RefSeq" id="XP_016610056.1">
    <property type="nucleotide sequence ID" value="XM_016750807.1"/>
</dbReference>
<evidence type="ECO:0000313" key="6">
    <source>
        <dbReference type="Proteomes" id="UP000053201"/>
    </source>
</evidence>